<dbReference type="OrthoDB" id="9972657at2759"/>
<dbReference type="EMBL" id="KZ413686">
    <property type="protein sequence ID" value="PIO53391.1"/>
    <property type="molecule type" value="Genomic_DNA"/>
</dbReference>
<feature type="non-terminal residue" evidence="1">
    <location>
        <position position="1"/>
    </location>
</feature>
<reference evidence="1 2" key="1">
    <citation type="submission" date="2015-09" db="EMBL/GenBank/DDBJ databases">
        <title>Draft genome of the parasitic nematode Teladorsagia circumcincta isolate WARC Sus (inbred).</title>
        <authorList>
            <person name="Mitreva M."/>
        </authorList>
    </citation>
    <scope>NUCLEOTIDE SEQUENCE [LARGE SCALE GENOMIC DNA]</scope>
    <source>
        <strain evidence="1 2">S</strain>
    </source>
</reference>
<evidence type="ECO:0000313" key="1">
    <source>
        <dbReference type="EMBL" id="PIO53391.1"/>
    </source>
</evidence>
<sequence length="72" mass="8341">VDFGLLGRYISQAELVQPTNATVITGVVLEASGTDRVYVMARKDTRRFRYRTDIIVGNILRYFDTIRLQRFN</sequence>
<dbReference type="AlphaFoldDB" id="A0A2G9T613"/>
<proteinExistence type="predicted"/>
<keyword evidence="2" id="KW-1185">Reference proteome</keyword>
<evidence type="ECO:0000313" key="2">
    <source>
        <dbReference type="Proteomes" id="UP000230423"/>
    </source>
</evidence>
<gene>
    <name evidence="1" type="ORF">TELCIR_25275</name>
</gene>
<feature type="non-terminal residue" evidence="1">
    <location>
        <position position="72"/>
    </location>
</feature>
<name>A0A2G9T613_TELCI</name>
<dbReference type="Proteomes" id="UP000230423">
    <property type="component" value="Unassembled WGS sequence"/>
</dbReference>
<organism evidence="1 2">
    <name type="scientific">Teladorsagia circumcincta</name>
    <name type="common">Brown stomach worm</name>
    <name type="synonym">Ostertagia circumcincta</name>
    <dbReference type="NCBI Taxonomy" id="45464"/>
    <lineage>
        <taxon>Eukaryota</taxon>
        <taxon>Metazoa</taxon>
        <taxon>Ecdysozoa</taxon>
        <taxon>Nematoda</taxon>
        <taxon>Chromadorea</taxon>
        <taxon>Rhabditida</taxon>
        <taxon>Rhabditina</taxon>
        <taxon>Rhabditomorpha</taxon>
        <taxon>Strongyloidea</taxon>
        <taxon>Trichostrongylidae</taxon>
        <taxon>Teladorsagia</taxon>
    </lineage>
</organism>
<protein>
    <submittedName>
        <fullName evidence="1">Uncharacterized protein</fullName>
    </submittedName>
</protein>
<accession>A0A2G9T613</accession>